<feature type="transmembrane region" description="Helical" evidence="9">
    <location>
        <begin position="187"/>
        <end position="206"/>
    </location>
</feature>
<evidence type="ECO:0000313" key="12">
    <source>
        <dbReference type="Proteomes" id="UP000298787"/>
    </source>
</evidence>
<evidence type="ECO:0000256" key="4">
    <source>
        <dbReference type="ARBA" id="ARBA00023040"/>
    </source>
</evidence>
<dbReference type="InterPro" id="IPR000276">
    <property type="entry name" value="GPCR_Rhodpsn"/>
</dbReference>
<evidence type="ECO:0000256" key="5">
    <source>
        <dbReference type="ARBA" id="ARBA00023136"/>
    </source>
</evidence>
<comment type="subcellular location">
    <subcellularLocation>
        <location evidence="1">Membrane</location>
        <topology evidence="1">Multi-pass membrane protein</topology>
    </subcellularLocation>
</comment>
<feature type="transmembrane region" description="Helical" evidence="9">
    <location>
        <begin position="123"/>
        <end position="142"/>
    </location>
</feature>
<protein>
    <submittedName>
        <fullName evidence="11">Proteinase-activated receptor 3</fullName>
    </submittedName>
</protein>
<evidence type="ECO:0000256" key="7">
    <source>
        <dbReference type="ARBA" id="ARBA00023180"/>
    </source>
</evidence>
<evidence type="ECO:0000313" key="11">
    <source>
        <dbReference type="EMBL" id="TKS89838.1"/>
    </source>
</evidence>
<feature type="transmembrane region" description="Helical" evidence="9">
    <location>
        <begin position="37"/>
        <end position="57"/>
    </location>
</feature>
<dbReference type="Gene3D" id="1.20.1070.10">
    <property type="entry name" value="Rhodopsin 7-helix transmembrane proteins"/>
    <property type="match status" value="1"/>
</dbReference>
<keyword evidence="5 9" id="KW-0472">Membrane</keyword>
<proteinExistence type="predicted"/>
<dbReference type="Pfam" id="PF00001">
    <property type="entry name" value="7tm_1"/>
    <property type="match status" value="1"/>
</dbReference>
<feature type="transmembrane region" description="Helical" evidence="9">
    <location>
        <begin position="261"/>
        <end position="279"/>
    </location>
</feature>
<keyword evidence="3 9" id="KW-1133">Transmembrane helix</keyword>
<sequence>MLHEIRFRFRHLSNNSDTSGIVSENVFDMCNNFEKNLYIWVSFMLLCFIFGFPATVANLWEMFQTQRRGTPLTPNRFFMLNLCVMDVVSLAYIPPGLLNYFIWRIWVLEAIWNGITTLSVCGRPLLMACVCLDCYLAVVHPVTYHNRKSLGPRVVMVGIVWILTVVYGIVAFFFYKLFLHMVSTVPFMAAIVITGVCDSFILHTLVKSGPGKKNIHSQKQRAIQTLINSLVMTVFSYLPPVFLLAIGKSLINDDKVLECTIGIPMTIIYSFGSAIMPILQLNNNGKLDRFLKCCRKS</sequence>
<feature type="transmembrane region" description="Helical" evidence="9">
    <location>
        <begin position="226"/>
        <end position="246"/>
    </location>
</feature>
<evidence type="ECO:0000256" key="6">
    <source>
        <dbReference type="ARBA" id="ARBA00023170"/>
    </source>
</evidence>
<gene>
    <name evidence="11" type="ORF">D9C73_023967</name>
</gene>
<dbReference type="GO" id="GO:0005886">
    <property type="term" value="C:plasma membrane"/>
    <property type="evidence" value="ECO:0007669"/>
    <property type="project" value="TreeGrafter"/>
</dbReference>
<dbReference type="AlphaFoldDB" id="A0A4U5VMZ8"/>
<dbReference type="GO" id="GO:0035025">
    <property type="term" value="P:positive regulation of Rho protein signal transduction"/>
    <property type="evidence" value="ECO:0007669"/>
    <property type="project" value="TreeGrafter"/>
</dbReference>
<dbReference type="PROSITE" id="PS50262">
    <property type="entry name" value="G_PROTEIN_RECEP_F1_2"/>
    <property type="match status" value="1"/>
</dbReference>
<dbReference type="EMBL" id="CM014098">
    <property type="protein sequence ID" value="TKS89838.1"/>
    <property type="molecule type" value="Genomic_DNA"/>
</dbReference>
<feature type="transmembrane region" description="Helical" evidence="9">
    <location>
        <begin position="154"/>
        <end position="175"/>
    </location>
</feature>
<feature type="transmembrane region" description="Helical" evidence="9">
    <location>
        <begin position="78"/>
        <end position="103"/>
    </location>
</feature>
<dbReference type="PANTHER" id="PTHR24232:SF107">
    <property type="entry name" value="HYDROXYCARBOXYLIC ACID RECEPTOR 2-LIKE"/>
    <property type="match status" value="1"/>
</dbReference>
<dbReference type="InterPro" id="IPR017452">
    <property type="entry name" value="GPCR_Rhodpsn_7TM"/>
</dbReference>
<feature type="domain" description="G-protein coupled receptors family 1 profile" evidence="10">
    <location>
        <begin position="54"/>
        <end position="280"/>
    </location>
</feature>
<keyword evidence="8" id="KW-0807">Transducer</keyword>
<dbReference type="SUPFAM" id="SSF81321">
    <property type="entry name" value="Family A G protein-coupled receptor-like"/>
    <property type="match status" value="1"/>
</dbReference>
<dbReference type="GO" id="GO:0004930">
    <property type="term" value="F:G protein-coupled receptor activity"/>
    <property type="evidence" value="ECO:0007669"/>
    <property type="project" value="UniProtKB-KW"/>
</dbReference>
<name>A0A4U5VMZ8_COLLU</name>
<reference evidence="11 12" key="1">
    <citation type="submission" date="2019-01" db="EMBL/GenBank/DDBJ databases">
        <title>Genome Assembly of Collichthys lucidus.</title>
        <authorList>
            <person name="Cai M."/>
            <person name="Xiao S."/>
        </authorList>
    </citation>
    <scope>NUCLEOTIDE SEQUENCE [LARGE SCALE GENOMIC DNA]</scope>
    <source>
        <strain evidence="11">JT15FE1705JMU</strain>
        <tissue evidence="11">Muscle</tissue>
    </source>
</reference>
<keyword evidence="7" id="KW-0325">Glycoprotein</keyword>
<evidence type="ECO:0000259" key="10">
    <source>
        <dbReference type="PROSITE" id="PS50262"/>
    </source>
</evidence>
<dbReference type="GO" id="GO:0007200">
    <property type="term" value="P:phospholipase C-activating G protein-coupled receptor signaling pathway"/>
    <property type="evidence" value="ECO:0007669"/>
    <property type="project" value="TreeGrafter"/>
</dbReference>
<evidence type="ECO:0000256" key="1">
    <source>
        <dbReference type="ARBA" id="ARBA00004141"/>
    </source>
</evidence>
<dbReference type="Proteomes" id="UP000298787">
    <property type="component" value="Chromosome 21"/>
</dbReference>
<evidence type="ECO:0000256" key="2">
    <source>
        <dbReference type="ARBA" id="ARBA00022692"/>
    </source>
</evidence>
<keyword evidence="12" id="KW-1185">Reference proteome</keyword>
<keyword evidence="4" id="KW-0297">G-protein coupled receptor</keyword>
<keyword evidence="2 9" id="KW-0812">Transmembrane</keyword>
<evidence type="ECO:0000256" key="3">
    <source>
        <dbReference type="ARBA" id="ARBA00022989"/>
    </source>
</evidence>
<keyword evidence="6 11" id="KW-0675">Receptor</keyword>
<organism evidence="11 12">
    <name type="scientific">Collichthys lucidus</name>
    <name type="common">Big head croaker</name>
    <name type="synonym">Sciaena lucida</name>
    <dbReference type="NCBI Taxonomy" id="240159"/>
    <lineage>
        <taxon>Eukaryota</taxon>
        <taxon>Metazoa</taxon>
        <taxon>Chordata</taxon>
        <taxon>Craniata</taxon>
        <taxon>Vertebrata</taxon>
        <taxon>Euteleostomi</taxon>
        <taxon>Actinopterygii</taxon>
        <taxon>Neopterygii</taxon>
        <taxon>Teleostei</taxon>
        <taxon>Neoteleostei</taxon>
        <taxon>Acanthomorphata</taxon>
        <taxon>Eupercaria</taxon>
        <taxon>Sciaenidae</taxon>
        <taxon>Collichthys</taxon>
    </lineage>
</organism>
<accession>A0A4U5VMZ8</accession>
<evidence type="ECO:0000256" key="8">
    <source>
        <dbReference type="ARBA" id="ARBA00023224"/>
    </source>
</evidence>
<dbReference type="PANTHER" id="PTHR24232">
    <property type="entry name" value="G-PROTEIN COUPLED RECEPTOR"/>
    <property type="match status" value="1"/>
</dbReference>
<evidence type="ECO:0000256" key="9">
    <source>
        <dbReference type="SAM" id="Phobius"/>
    </source>
</evidence>